<dbReference type="OMA" id="WRAILTI"/>
<organism evidence="2 3">
    <name type="scientific">Aspergillus calidoustus</name>
    <dbReference type="NCBI Taxonomy" id="454130"/>
    <lineage>
        <taxon>Eukaryota</taxon>
        <taxon>Fungi</taxon>
        <taxon>Dikarya</taxon>
        <taxon>Ascomycota</taxon>
        <taxon>Pezizomycotina</taxon>
        <taxon>Eurotiomycetes</taxon>
        <taxon>Eurotiomycetidae</taxon>
        <taxon>Eurotiales</taxon>
        <taxon>Aspergillaceae</taxon>
        <taxon>Aspergillus</taxon>
        <taxon>Aspergillus subgen. Nidulantes</taxon>
    </lineage>
</organism>
<sequence length="368" mass="42184">MTQRVVDNLSGQVYTEIASVPARFLNGPAWIHESPFWPEGWEEGSPFGALPLKHIAMKKLLADQRTLTSNLFENVPWQLASYLWDCLERSKKRTLHMWKVFATAYPDQFFKVEPYRSMKIEGPQASMTDYLRLATSDGLSWQTVLTLGQSYADVHELASLGSVKNLVALEIATPEHLAANIEVTKPPATALTDRIIRCWNEEAESSDRFRYLRIVVLKNQWQLTESSLIYLWRLRTVQYLVVYGCPKLIPEISRIRLAGWMVVDEKPYPPHTLYEFYKACSDALTGDKSILAAPILDFQIGQMPPPPRRKRGKGIDRLSAIYLQRIDSDTKKRKGHQAHPSQSEQVQPRKAVMKNRTKDIGDMLCDFF</sequence>
<gene>
    <name evidence="2" type="ORF">ASPCAL08269</name>
</gene>
<accession>A0A0U5CQ76</accession>
<evidence type="ECO:0000256" key="1">
    <source>
        <dbReference type="SAM" id="MobiDB-lite"/>
    </source>
</evidence>
<protein>
    <submittedName>
        <fullName evidence="2">Uncharacterized protein</fullName>
    </submittedName>
</protein>
<evidence type="ECO:0000313" key="2">
    <source>
        <dbReference type="EMBL" id="CEN61616.1"/>
    </source>
</evidence>
<reference evidence="3" key="1">
    <citation type="journal article" date="2016" name="Genome Announc.">
        <title>Draft genome sequences of fungus Aspergillus calidoustus.</title>
        <authorList>
            <person name="Horn F."/>
            <person name="Linde J."/>
            <person name="Mattern D.J."/>
            <person name="Walther G."/>
            <person name="Guthke R."/>
            <person name="Scherlach K."/>
            <person name="Martin K."/>
            <person name="Brakhage A.A."/>
            <person name="Petzke L."/>
            <person name="Valiante V."/>
        </authorList>
    </citation>
    <scope>NUCLEOTIDE SEQUENCE [LARGE SCALE GENOMIC DNA]</scope>
    <source>
        <strain evidence="3">SF006504</strain>
    </source>
</reference>
<dbReference type="Proteomes" id="UP000054771">
    <property type="component" value="Unassembled WGS sequence"/>
</dbReference>
<keyword evidence="3" id="KW-1185">Reference proteome</keyword>
<name>A0A0U5CQ76_ASPCI</name>
<dbReference type="AlphaFoldDB" id="A0A0U5CQ76"/>
<dbReference type="OrthoDB" id="5273928at2759"/>
<evidence type="ECO:0000313" key="3">
    <source>
        <dbReference type="Proteomes" id="UP000054771"/>
    </source>
</evidence>
<proteinExistence type="predicted"/>
<feature type="region of interest" description="Disordered" evidence="1">
    <location>
        <begin position="330"/>
        <end position="352"/>
    </location>
</feature>
<dbReference type="EMBL" id="CDMC01000006">
    <property type="protein sequence ID" value="CEN61616.1"/>
    <property type="molecule type" value="Genomic_DNA"/>
</dbReference>